<accession>D4S303</accession>
<dbReference type="NCBIfam" id="TIGR02841">
    <property type="entry name" value="spore_YyaC"/>
    <property type="match status" value="1"/>
</dbReference>
<organism evidence="1 2">
    <name type="scientific">Eshraghiella crossota DSM 2876</name>
    <dbReference type="NCBI Taxonomy" id="511680"/>
    <lineage>
        <taxon>Bacteria</taxon>
        <taxon>Bacillati</taxon>
        <taxon>Bacillota</taxon>
        <taxon>Clostridia</taxon>
        <taxon>Lachnospirales</taxon>
        <taxon>Lachnospiraceae</taxon>
        <taxon>Eshraghiella</taxon>
    </lineage>
</organism>
<keyword evidence="2" id="KW-1185">Reference proteome</keyword>
<name>D4S303_9FIRM</name>
<dbReference type="Proteomes" id="UP000006238">
    <property type="component" value="Unassembled WGS sequence"/>
</dbReference>
<gene>
    <name evidence="1" type="ORF">BUTYVIB_02455</name>
</gene>
<evidence type="ECO:0000313" key="1">
    <source>
        <dbReference type="EMBL" id="EFF67372.1"/>
    </source>
</evidence>
<evidence type="ECO:0000313" key="2">
    <source>
        <dbReference type="Proteomes" id="UP000006238"/>
    </source>
</evidence>
<dbReference type="Pfam" id="PF06866">
    <property type="entry name" value="DUF1256"/>
    <property type="match status" value="1"/>
</dbReference>
<dbReference type="SUPFAM" id="SSF53163">
    <property type="entry name" value="HybD-like"/>
    <property type="match status" value="1"/>
</dbReference>
<dbReference type="InterPro" id="IPR009665">
    <property type="entry name" value="YyaC"/>
</dbReference>
<dbReference type="eggNOG" id="ENOG50313RY">
    <property type="taxonomic scope" value="Bacteria"/>
</dbReference>
<dbReference type="STRING" id="45851.BHV86_01535"/>
<dbReference type="AlphaFoldDB" id="D4S303"/>
<proteinExistence type="predicted"/>
<dbReference type="HOGENOM" id="CLU_104063_1_0_9"/>
<protein>
    <submittedName>
        <fullName evidence="1">Putative sporulation protein YyaC</fullName>
    </submittedName>
</protein>
<dbReference type="EMBL" id="ABWN01000042">
    <property type="protein sequence ID" value="EFF67372.1"/>
    <property type="molecule type" value="Genomic_DNA"/>
</dbReference>
<sequence>MSKTLSQVYYFDSGKKHITSLFKKQLVSLFEEYNLYNREVIILCIGSDRSTGDSLGPLVGHELNKYHLNNITVYGTLEDPVHAANLSDKIKLINDKHVYPFIIAIDASLGTMEHIGFVTIGRGPLHPGLGVSKKLPSVGDIHITGIVNFSGMMESLLLQTTRLSKVMTLAEIISRGIIFSLAEYNRDYLADHFIL</sequence>
<comment type="caution">
    <text evidence="1">The sequence shown here is derived from an EMBL/GenBank/DDBJ whole genome shotgun (WGS) entry which is preliminary data.</text>
</comment>
<dbReference type="GeneID" id="98917127"/>
<dbReference type="RefSeq" id="WP_005604644.1">
    <property type="nucleotide sequence ID" value="NZ_GG663525.1"/>
</dbReference>
<dbReference type="InterPro" id="IPR023430">
    <property type="entry name" value="Pept_HybD-like_dom_sf"/>
</dbReference>
<reference evidence="1 2" key="1">
    <citation type="submission" date="2010-02" db="EMBL/GenBank/DDBJ databases">
        <authorList>
            <person name="Weinstock G."/>
            <person name="Sodergren E."/>
            <person name="Clifton S."/>
            <person name="Fulton L."/>
            <person name="Fulton B."/>
            <person name="Courtney L."/>
            <person name="Fronick C."/>
            <person name="Harrison M."/>
            <person name="Strong C."/>
            <person name="Farmer C."/>
            <person name="Delahaunty K."/>
            <person name="Markovic C."/>
            <person name="Hall O."/>
            <person name="Minx P."/>
            <person name="Tomlinson C."/>
            <person name="Mitreva M."/>
            <person name="Nelson J."/>
            <person name="Hou S."/>
            <person name="Wollam A."/>
            <person name="Pepin K.H."/>
            <person name="Johnson M."/>
            <person name="Bhonagiri V."/>
            <person name="Zhang X."/>
            <person name="Suruliraj S."/>
            <person name="Warren W."/>
            <person name="Chinwalla A."/>
            <person name="Mardis E.R."/>
            <person name="Wilson R.K."/>
        </authorList>
    </citation>
    <scope>NUCLEOTIDE SEQUENCE [LARGE SCALE GENOMIC DNA]</scope>
    <source>
        <strain evidence="1 2">DSM 2876</strain>
    </source>
</reference>